<evidence type="ECO:0008006" key="4">
    <source>
        <dbReference type="Google" id="ProtNLM"/>
    </source>
</evidence>
<evidence type="ECO:0000256" key="1">
    <source>
        <dbReference type="SAM" id="Coils"/>
    </source>
</evidence>
<keyword evidence="3" id="KW-1185">Reference proteome</keyword>
<evidence type="ECO:0000313" key="3">
    <source>
        <dbReference type="Proteomes" id="UP001059209"/>
    </source>
</evidence>
<reference evidence="2" key="1">
    <citation type="submission" date="2022-09" db="EMBL/GenBank/DDBJ databases">
        <title>Maribacter litopenaei sp. nov., isolated from the intestinal tract of the Pacific White Shrimp, Litopenaeus vannamei.</title>
        <authorList>
            <person name="Kim S.Y."/>
            <person name="Hwang C.Y."/>
        </authorList>
    </citation>
    <scope>NUCLEOTIDE SEQUENCE</scope>
    <source>
        <strain evidence="2">HL-LV01</strain>
    </source>
</reference>
<feature type="coiled-coil region" evidence="1">
    <location>
        <begin position="162"/>
        <end position="192"/>
    </location>
</feature>
<dbReference type="EMBL" id="CP104205">
    <property type="protein sequence ID" value="UWX55905.1"/>
    <property type="molecule type" value="Genomic_DNA"/>
</dbReference>
<name>A0ABY5YBT9_9FLAO</name>
<keyword evidence="1" id="KW-0175">Coiled coil</keyword>
<dbReference type="RefSeq" id="WP_260574414.1">
    <property type="nucleotide sequence ID" value="NZ_CP104205.1"/>
</dbReference>
<protein>
    <recommendedName>
        <fullName evidence="4">Anti-sigma factor</fullName>
    </recommendedName>
</protein>
<accession>A0ABY5YBT9</accession>
<organism evidence="2 3">
    <name type="scientific">Maribacter litopenaei</name>
    <dbReference type="NCBI Taxonomy" id="2976127"/>
    <lineage>
        <taxon>Bacteria</taxon>
        <taxon>Pseudomonadati</taxon>
        <taxon>Bacteroidota</taxon>
        <taxon>Flavobacteriia</taxon>
        <taxon>Flavobacteriales</taxon>
        <taxon>Flavobacteriaceae</taxon>
        <taxon>Maribacter</taxon>
    </lineage>
</organism>
<proteinExistence type="predicted"/>
<evidence type="ECO:0000313" key="2">
    <source>
        <dbReference type="EMBL" id="UWX55905.1"/>
    </source>
</evidence>
<gene>
    <name evidence="2" type="ORF">NYZ99_05840</name>
</gene>
<dbReference type="Proteomes" id="UP001059209">
    <property type="component" value="Chromosome"/>
</dbReference>
<sequence length="195" mass="22528">MARDLKKLFDKEREELKFKMKYGHEDRFMSKLEEALPKERTSFWNTWRIAASIVILIGVGLVTFLQLNNDGDIPETIVDKGAINEEDKSFSFGDLSPDLKKVENFYVANINMELSQLEVSESNKELVDSFMERPAELNSEYESLNKELNELGPNDRTIGALIENLQLRLQLLQKLKKKLNQLKSSKNEQITENSI</sequence>